<dbReference type="Proteomes" id="UP000694569">
    <property type="component" value="Unplaced"/>
</dbReference>
<feature type="compositionally biased region" description="Basic and acidic residues" evidence="7">
    <location>
        <begin position="286"/>
        <end position="300"/>
    </location>
</feature>
<dbReference type="Ensembl" id="ENSLLET00000015065.1">
    <property type="protein sequence ID" value="ENSLLEP00000014499.1"/>
    <property type="gene ID" value="ENSLLEG00000009211.1"/>
</dbReference>
<feature type="compositionally biased region" description="Basic and acidic residues" evidence="7">
    <location>
        <begin position="310"/>
        <end position="346"/>
    </location>
</feature>
<feature type="region of interest" description="Disordered" evidence="7">
    <location>
        <begin position="872"/>
        <end position="907"/>
    </location>
</feature>
<comment type="similarity">
    <text evidence="2 6">Belongs to the peptidase M14 family.</text>
</comment>
<dbReference type="InterPro" id="IPR057246">
    <property type="entry name" value="CARBOXYPEPT_ZN_1"/>
</dbReference>
<dbReference type="PANTHER" id="PTHR11532:SF48">
    <property type="entry name" value="ADIPOCYTE ENHANCER-BINDING PROTEIN 1"/>
    <property type="match status" value="1"/>
</dbReference>
<evidence type="ECO:0000256" key="8">
    <source>
        <dbReference type="SAM" id="SignalP"/>
    </source>
</evidence>
<dbReference type="PANTHER" id="PTHR11532">
    <property type="entry name" value="PROTEASE M14 CARBOXYPEPTIDASE"/>
    <property type="match status" value="1"/>
</dbReference>
<proteinExistence type="inferred from homology"/>
<dbReference type="SUPFAM" id="SSF49464">
    <property type="entry name" value="Carboxypeptidase regulatory domain-like"/>
    <property type="match status" value="1"/>
</dbReference>
<feature type="compositionally biased region" description="Pro residues" evidence="7">
    <location>
        <begin position="373"/>
        <end position="392"/>
    </location>
</feature>
<feature type="domain" description="Peptidase M14" evidence="10">
    <location>
        <begin position="655"/>
        <end position="1007"/>
    </location>
</feature>
<dbReference type="GO" id="GO:0005615">
    <property type="term" value="C:extracellular space"/>
    <property type="evidence" value="ECO:0007669"/>
    <property type="project" value="TreeGrafter"/>
</dbReference>
<feature type="chain" id="PRO_5034007650" evidence="8">
    <location>
        <begin position="26"/>
        <end position="1221"/>
    </location>
</feature>
<feature type="compositionally biased region" description="Basic residues" evidence="7">
    <location>
        <begin position="131"/>
        <end position="158"/>
    </location>
</feature>
<evidence type="ECO:0000256" key="7">
    <source>
        <dbReference type="SAM" id="MobiDB-lite"/>
    </source>
</evidence>
<evidence type="ECO:0000256" key="1">
    <source>
        <dbReference type="ARBA" id="ARBA00004613"/>
    </source>
</evidence>
<name>A0A8C5MHR4_9ANUR</name>
<evidence type="ECO:0000256" key="2">
    <source>
        <dbReference type="ARBA" id="ARBA00005988"/>
    </source>
</evidence>
<feature type="compositionally biased region" description="Acidic residues" evidence="7">
    <location>
        <begin position="412"/>
        <end position="424"/>
    </location>
</feature>
<dbReference type="GeneTree" id="ENSGT00940000158323"/>
<evidence type="ECO:0000259" key="10">
    <source>
        <dbReference type="PROSITE" id="PS52035"/>
    </source>
</evidence>
<dbReference type="Pfam" id="PF00246">
    <property type="entry name" value="Peptidase_M14"/>
    <property type="match status" value="1"/>
</dbReference>
<dbReference type="PRINTS" id="PR00765">
    <property type="entry name" value="CRBOXYPTASEA"/>
</dbReference>
<dbReference type="FunFam" id="3.40.630.10:FF:000007">
    <property type="entry name" value="Carboxypeptidase X (M14 family), member 1"/>
    <property type="match status" value="1"/>
</dbReference>
<dbReference type="PROSITE" id="PS50022">
    <property type="entry name" value="FA58C_3"/>
    <property type="match status" value="1"/>
</dbReference>
<evidence type="ECO:0000256" key="4">
    <source>
        <dbReference type="ARBA" id="ARBA00022729"/>
    </source>
</evidence>
<evidence type="ECO:0000256" key="6">
    <source>
        <dbReference type="PROSITE-ProRule" id="PRU01379"/>
    </source>
</evidence>
<dbReference type="PROSITE" id="PS52035">
    <property type="entry name" value="PEPTIDASE_M14"/>
    <property type="match status" value="1"/>
</dbReference>
<reference evidence="11" key="2">
    <citation type="submission" date="2025-09" db="UniProtKB">
        <authorList>
            <consortium name="Ensembl"/>
        </authorList>
    </citation>
    <scope>IDENTIFICATION</scope>
</reference>
<evidence type="ECO:0000256" key="3">
    <source>
        <dbReference type="ARBA" id="ARBA00022525"/>
    </source>
</evidence>
<feature type="compositionally biased region" description="Basic and acidic residues" evidence="7">
    <location>
        <begin position="84"/>
        <end position="113"/>
    </location>
</feature>
<dbReference type="Gene3D" id="3.40.630.10">
    <property type="entry name" value="Zn peptidases"/>
    <property type="match status" value="1"/>
</dbReference>
<dbReference type="GO" id="GO:0016485">
    <property type="term" value="P:protein processing"/>
    <property type="evidence" value="ECO:0007669"/>
    <property type="project" value="TreeGrafter"/>
</dbReference>
<feature type="compositionally biased region" description="Basic and acidic residues" evidence="7">
    <location>
        <begin position="196"/>
        <end position="207"/>
    </location>
</feature>
<feature type="region of interest" description="Disordered" evidence="7">
    <location>
        <begin position="40"/>
        <end position="482"/>
    </location>
</feature>
<keyword evidence="12" id="KW-1185">Reference proteome</keyword>
<feature type="compositionally biased region" description="Acidic residues" evidence="7">
    <location>
        <begin position="460"/>
        <end position="469"/>
    </location>
</feature>
<dbReference type="InterPro" id="IPR050753">
    <property type="entry name" value="Peptidase_M14_domain"/>
</dbReference>
<dbReference type="CDD" id="cd11308">
    <property type="entry name" value="Peptidase_M14NE-CP-C_like"/>
    <property type="match status" value="1"/>
</dbReference>
<dbReference type="PROSITE" id="PS01285">
    <property type="entry name" value="FA58C_1"/>
    <property type="match status" value="1"/>
</dbReference>
<organism evidence="11 12">
    <name type="scientific">Leptobrachium leishanense</name>
    <name type="common">Leishan spiny toad</name>
    <dbReference type="NCBI Taxonomy" id="445787"/>
    <lineage>
        <taxon>Eukaryota</taxon>
        <taxon>Metazoa</taxon>
        <taxon>Chordata</taxon>
        <taxon>Craniata</taxon>
        <taxon>Vertebrata</taxon>
        <taxon>Euteleostomi</taxon>
        <taxon>Amphibia</taxon>
        <taxon>Batrachia</taxon>
        <taxon>Anura</taxon>
        <taxon>Pelobatoidea</taxon>
        <taxon>Megophryidae</taxon>
        <taxon>Leptobrachium</taxon>
    </lineage>
</organism>
<dbReference type="FunFam" id="2.60.120.260:FF:000068">
    <property type="entry name" value="Adipocyte enhancer-binding protein 1"/>
    <property type="match status" value="1"/>
</dbReference>
<feature type="compositionally biased region" description="Basic and acidic residues" evidence="7">
    <location>
        <begin position="121"/>
        <end position="130"/>
    </location>
</feature>
<dbReference type="InterPro" id="IPR008979">
    <property type="entry name" value="Galactose-bd-like_sf"/>
</dbReference>
<dbReference type="CDD" id="cd00057">
    <property type="entry name" value="FA58C"/>
    <property type="match status" value="1"/>
</dbReference>
<sequence>MWRHAAPLTLLSLLLLASLAPLGRSQTVLSDDEIEEFLQGFLRELVPEEEEDDKGEPRLEEEGETGETTIGRVGGYEEEEEETLERRREQPPKPEGKGLASKIKEKPKKEKPVKPTKKPKEKPTKKEKPPKATKKPKEKKPKPTKKPKLPKPTKKTPGKKPEERRPETEEVEERSSRPDITEEQERYGKTKVTLGQEERFGRPHITEEDVDGYGRTNVNIEGERFGKPQLPVEEDLYRRPHTTEEEDRYKKPHITEEEDRYRRPTITEEEERYKRPDLTDDYDEEVDRRTKITAEEERYKKPQIAVEEEERYRRPTLTDEDSKNKEWEEGRELEPPTEDYNDHLEREDYDDYGYKRREKKLPTVPEWQKPVEKPPQPPPLPPPKKPTLPPYIPEVKVEHNYDDYDYILPPEFPDEKETDTETEEEKSGSKKHQKPTSSKEEREREEEERQKKEKKKTSEWDSEEEEEELPKERKKCPPIGVESHRIEDDQILASSMLRHGLHAQRGRLNMQAGTNEDDFFDGAWCAEDDGQVQWIEVDTRRSTLFTGIITQGRDSVIHDDFVTSFHVGFSNDSQKWVLYSNGFEEMMFFANVDKDTPVQTDFPEPVAARFIRVYPQTWNGSLCIRLEVLGCPISNVVNYFSQNEVITSPDNLDFRHHSYKDMRQLMKVVNEECPTITRIYNIGKTAKGQKIYAMEFSDNPGEHETGEPEFRYTAGLHGNEVLGRELLLFLMQFMCKEYRDGNPRITSLVLETRIHIVPSLNPDGYEIASQMGSELGNWALGHWTEEGYDIFTNFPDLNTALWAAEERKWVPHRVPNHNIPIPESFLAEDATVAVETRAIMAWMDKIPFVLGANLQGGEKLVSFPFDMARAAKEEEPQQRPPPHLYHEEEEEEEEVTEVGGEDEEGVSRTSDHAIFRWLAISYASAHLAMGDTTRGSCHGDDYTKGMGIVNGAKWRPLSGSMNDFSYLHSNCLELSIYLGCDKFPHESELAEEWENNKESLLTFMEQVHRGIKGFVTDREGEPIANATISIAEISHNVMTASAGDYWRILNPGEYRVTARAEGYTQSVKTCTVGYEMGATHCNFALVRSNWRRIKEIIAMKGKGPLILTPAGGRRLSPSARQRMQRRRMWLNRQANRTTTTPPPTTTIPVISTTLPPTEAPTTLPPRRLEPPTPSESLWDTETETYTEIVTEVETETWDEEVTTHVAPFTTAETYTINFGDY</sequence>
<dbReference type="SMART" id="SM00631">
    <property type="entry name" value="Zn_pept"/>
    <property type="match status" value="1"/>
</dbReference>
<dbReference type="GO" id="GO:0006518">
    <property type="term" value="P:peptide metabolic process"/>
    <property type="evidence" value="ECO:0007669"/>
    <property type="project" value="TreeGrafter"/>
</dbReference>
<keyword evidence="5" id="KW-0325">Glycoprotein</keyword>
<dbReference type="InterPro" id="IPR008969">
    <property type="entry name" value="CarboxyPept-like_regulatory"/>
</dbReference>
<feature type="compositionally biased region" description="Acidic residues" evidence="7">
    <location>
        <begin position="887"/>
        <end position="904"/>
    </location>
</feature>
<gene>
    <name evidence="11" type="primary">AEBP1</name>
</gene>
<feature type="region of interest" description="Disordered" evidence="7">
    <location>
        <begin position="1135"/>
        <end position="1177"/>
    </location>
</feature>
<dbReference type="Pfam" id="PF13620">
    <property type="entry name" value="CarboxypepD_reg"/>
    <property type="match status" value="1"/>
</dbReference>
<dbReference type="Gene3D" id="2.60.40.1120">
    <property type="entry name" value="Carboxypeptidase-like, regulatory domain"/>
    <property type="match status" value="1"/>
</dbReference>
<evidence type="ECO:0000256" key="5">
    <source>
        <dbReference type="ARBA" id="ARBA00023180"/>
    </source>
</evidence>
<dbReference type="Gene3D" id="2.60.120.260">
    <property type="entry name" value="Galactose-binding domain-like"/>
    <property type="match status" value="1"/>
</dbReference>
<feature type="compositionally biased region" description="Low complexity" evidence="7">
    <location>
        <begin position="1146"/>
        <end position="1165"/>
    </location>
</feature>
<dbReference type="PROSITE" id="PS00132">
    <property type="entry name" value="CARBOXYPEPT_ZN_1"/>
    <property type="match status" value="1"/>
</dbReference>
<dbReference type="SMART" id="SM00231">
    <property type="entry name" value="FA58C"/>
    <property type="match status" value="1"/>
</dbReference>
<dbReference type="GO" id="GO:0001227">
    <property type="term" value="F:DNA-binding transcription repressor activity, RNA polymerase II-specific"/>
    <property type="evidence" value="ECO:0007669"/>
    <property type="project" value="TreeGrafter"/>
</dbReference>
<evidence type="ECO:0000259" key="9">
    <source>
        <dbReference type="PROSITE" id="PS50022"/>
    </source>
</evidence>
<evidence type="ECO:0000313" key="12">
    <source>
        <dbReference type="Proteomes" id="UP000694569"/>
    </source>
</evidence>
<dbReference type="OrthoDB" id="10249045at2759"/>
<reference evidence="11" key="1">
    <citation type="submission" date="2025-08" db="UniProtKB">
        <authorList>
            <consortium name="Ensembl"/>
        </authorList>
    </citation>
    <scope>IDENTIFICATION</scope>
</reference>
<feature type="signal peptide" evidence="8">
    <location>
        <begin position="1"/>
        <end position="25"/>
    </location>
</feature>
<keyword evidence="4 8" id="KW-0732">Signal</keyword>
<keyword evidence="3" id="KW-0964">Secreted</keyword>
<dbReference type="GO" id="GO:0000977">
    <property type="term" value="F:RNA polymerase II transcription regulatory region sequence-specific DNA binding"/>
    <property type="evidence" value="ECO:0007669"/>
    <property type="project" value="TreeGrafter"/>
</dbReference>
<dbReference type="InterPro" id="IPR000834">
    <property type="entry name" value="Peptidase_M14"/>
</dbReference>
<comment type="caution">
    <text evidence="6">Lacks conserved residue(s) required for the propagation of feature annotation.</text>
</comment>
<feature type="compositionally biased region" description="Basic and acidic residues" evidence="7">
    <location>
        <begin position="437"/>
        <end position="459"/>
    </location>
</feature>
<accession>A0A8C5MHR4</accession>
<protein>
    <submittedName>
        <fullName evidence="11">AE binding protein 1</fullName>
    </submittedName>
</protein>
<dbReference type="GO" id="GO:0004181">
    <property type="term" value="F:metallocarboxypeptidase activity"/>
    <property type="evidence" value="ECO:0007669"/>
    <property type="project" value="InterPro"/>
</dbReference>
<dbReference type="GO" id="GO:0008270">
    <property type="term" value="F:zinc ion binding"/>
    <property type="evidence" value="ECO:0007669"/>
    <property type="project" value="InterPro"/>
</dbReference>
<dbReference type="InterPro" id="IPR000421">
    <property type="entry name" value="FA58C"/>
</dbReference>
<evidence type="ECO:0000313" key="11">
    <source>
        <dbReference type="Ensembl" id="ENSLLEP00000014499.1"/>
    </source>
</evidence>
<dbReference type="AlphaFoldDB" id="A0A8C5MHR4"/>
<dbReference type="FunFam" id="2.60.40.1120:FF:000009">
    <property type="entry name" value="adipocyte enhancer-binding protein 1"/>
    <property type="match status" value="1"/>
</dbReference>
<feature type="domain" description="F5/8 type C" evidence="9">
    <location>
        <begin position="474"/>
        <end position="631"/>
    </location>
</feature>
<dbReference type="SUPFAM" id="SSF49785">
    <property type="entry name" value="Galactose-binding domain-like"/>
    <property type="match status" value="1"/>
</dbReference>
<feature type="compositionally biased region" description="Basic and acidic residues" evidence="7">
    <location>
        <begin position="159"/>
        <end position="188"/>
    </location>
</feature>
<dbReference type="Pfam" id="PF00754">
    <property type="entry name" value="F5_F8_type_C"/>
    <property type="match status" value="1"/>
</dbReference>
<comment type="subcellular location">
    <subcellularLocation>
        <location evidence="1">Secreted</location>
    </subcellularLocation>
</comment>
<feature type="compositionally biased region" description="Basic and acidic residues" evidence="7">
    <location>
        <begin position="235"/>
        <end position="278"/>
    </location>
</feature>
<dbReference type="SUPFAM" id="SSF53187">
    <property type="entry name" value="Zn-dependent exopeptidases"/>
    <property type="match status" value="1"/>
</dbReference>